<dbReference type="PROSITE" id="PS50005">
    <property type="entry name" value="TPR"/>
    <property type="match status" value="2"/>
</dbReference>
<evidence type="ECO:0000313" key="7">
    <source>
        <dbReference type="Ensembl" id="ENSGMOP00000068078.1"/>
    </source>
</evidence>
<feature type="repeat" description="TPR" evidence="5">
    <location>
        <begin position="463"/>
        <end position="496"/>
    </location>
</feature>
<dbReference type="SUPFAM" id="SSF48452">
    <property type="entry name" value="TPR-like"/>
    <property type="match status" value="1"/>
</dbReference>
<dbReference type="Gene3D" id="1.25.40.10">
    <property type="entry name" value="Tetratricopeptide repeat domain"/>
    <property type="match status" value="1"/>
</dbReference>
<dbReference type="AlphaFoldDB" id="A0A8C5D0X1"/>
<accession>A0A8C5D0X1</accession>
<comment type="similarity">
    <text evidence="3">Belongs to the TTC27 family.</text>
</comment>
<reference evidence="7" key="2">
    <citation type="submission" date="2025-09" db="UniProtKB">
        <authorList>
            <consortium name="Ensembl"/>
        </authorList>
    </citation>
    <scope>IDENTIFICATION</scope>
</reference>
<evidence type="ECO:0000256" key="3">
    <source>
        <dbReference type="ARBA" id="ARBA00024020"/>
    </source>
</evidence>
<dbReference type="InterPro" id="IPR011990">
    <property type="entry name" value="TPR-like_helical_dom_sf"/>
</dbReference>
<evidence type="ECO:0000313" key="8">
    <source>
        <dbReference type="Proteomes" id="UP000694546"/>
    </source>
</evidence>
<evidence type="ECO:0000256" key="2">
    <source>
        <dbReference type="ARBA" id="ARBA00022803"/>
    </source>
</evidence>
<dbReference type="InterPro" id="IPR044244">
    <property type="entry name" value="TTC27/Emw1"/>
</dbReference>
<evidence type="ECO:0000256" key="6">
    <source>
        <dbReference type="SAM" id="MobiDB-lite"/>
    </source>
</evidence>
<dbReference type="GeneTree" id="ENSGT00500000044929"/>
<feature type="region of interest" description="Disordered" evidence="6">
    <location>
        <begin position="191"/>
        <end position="217"/>
    </location>
</feature>
<name>A0A8C5D0X1_GADMO</name>
<gene>
    <name evidence="7" type="primary">TTC27</name>
    <name evidence="7" type="synonym">ttc27</name>
</gene>
<sequence length="746" mass="85001">CPRNMRVCIRHLPPPPQAPPQIHPPHIHPLRLSHSLPHSLTHTSRQRRSVYGPTETLTWLQPPSTGDAVIVFSGPSLLPWWTLRYVNLHQQLLDERSPQLHGLGQSSMDTVLKCESLFSDQCFRDLAIQFHLECMYTSLFYWEYQQAREHVEKAKELTGLEFSTTGALGKRTHFQHSFLAQLILEVKRKEESDGPESDRSVCPVLPPTPVSSLPKDQELGDDTVLNQINLADPGLHQVPSLSAEDQAVLLGFCTNFQKSNPVHNLTEEELLAFTSCILSQPQFWAVEVSALCLRTRLERGSSRRVERAMMQTQLIADHFEDPTCPVSERLKIFYCCQAPPRWSIQSQLASLLMDLGCTSSALLLYEEMQLWEDVVICHEKMGKHGKAEEVLRRELEKKETPSLYCLLGDVLRDHQYYDRAWELSGQRSARAMRSKALLHLRNKEFQQCVDCFEHSLRVNAMQLGVWFSLGCAYFALEGYAGAARAFKRCVNLEPDNAEAWNNLSTAYIRLKQKPQAFRTLQEALKCNYEHWQIWENFLTVCIDVGEFSEAIKAYHHLMELREKYKDVEILQILVRAVVEDLPDNQDQKAGKLRSKLQELLGRVTARHSSDGELWRQYALLYGNGQSTNQEDNEKALRFLVKAHHCQMQNSGWEKETGSFKEAITRAVDVGNVTLSCSQKKTNPQESLQMLSSARLSLKSLATKAKQMHTDVATGDIHSDLTDSVGELERVITELQDISATLRGQSE</sequence>
<evidence type="ECO:0000256" key="5">
    <source>
        <dbReference type="PROSITE-ProRule" id="PRU00339"/>
    </source>
</evidence>
<reference evidence="7" key="1">
    <citation type="submission" date="2025-08" db="UniProtKB">
        <authorList>
            <consortium name="Ensembl"/>
        </authorList>
    </citation>
    <scope>IDENTIFICATION</scope>
</reference>
<dbReference type="PANTHER" id="PTHR16193:SF0">
    <property type="entry name" value="TETRATRICOPEPTIDE REPEAT PROTEIN 27"/>
    <property type="match status" value="1"/>
</dbReference>
<dbReference type="InterPro" id="IPR019734">
    <property type="entry name" value="TPR_rpt"/>
</dbReference>
<proteinExistence type="inferred from homology"/>
<keyword evidence="2 5" id="KW-0802">TPR repeat</keyword>
<keyword evidence="1" id="KW-0677">Repeat</keyword>
<feature type="repeat" description="TPR" evidence="5">
    <location>
        <begin position="497"/>
        <end position="530"/>
    </location>
</feature>
<dbReference type="SMART" id="SM00028">
    <property type="entry name" value="TPR"/>
    <property type="match status" value="4"/>
</dbReference>
<dbReference type="Ensembl" id="ENSGMOT00000074603.1">
    <property type="protein sequence ID" value="ENSGMOP00000068078.1"/>
    <property type="gene ID" value="ENSGMOG00000017589.2"/>
</dbReference>
<dbReference type="Proteomes" id="UP000694546">
    <property type="component" value="Chromosome 15"/>
</dbReference>
<protein>
    <recommendedName>
        <fullName evidence="4">Tetratricopeptide repeat protein 27</fullName>
    </recommendedName>
</protein>
<evidence type="ECO:0000256" key="4">
    <source>
        <dbReference type="ARBA" id="ARBA00024124"/>
    </source>
</evidence>
<dbReference type="Pfam" id="PF13431">
    <property type="entry name" value="TPR_17"/>
    <property type="match status" value="1"/>
</dbReference>
<keyword evidence="8" id="KW-1185">Reference proteome</keyword>
<dbReference type="PANTHER" id="PTHR16193">
    <property type="entry name" value="TETRATRICOPEPTIDE REPEAT PROTEIN 27"/>
    <property type="match status" value="1"/>
</dbReference>
<organism evidence="7 8">
    <name type="scientific">Gadus morhua</name>
    <name type="common">Atlantic cod</name>
    <dbReference type="NCBI Taxonomy" id="8049"/>
    <lineage>
        <taxon>Eukaryota</taxon>
        <taxon>Metazoa</taxon>
        <taxon>Chordata</taxon>
        <taxon>Craniata</taxon>
        <taxon>Vertebrata</taxon>
        <taxon>Euteleostomi</taxon>
        <taxon>Actinopterygii</taxon>
        <taxon>Neopterygii</taxon>
        <taxon>Teleostei</taxon>
        <taxon>Neoteleostei</taxon>
        <taxon>Acanthomorphata</taxon>
        <taxon>Zeiogadaria</taxon>
        <taxon>Gadariae</taxon>
        <taxon>Gadiformes</taxon>
        <taxon>Gadoidei</taxon>
        <taxon>Gadidae</taxon>
        <taxon>Gadus</taxon>
    </lineage>
</organism>
<evidence type="ECO:0000256" key="1">
    <source>
        <dbReference type="ARBA" id="ARBA00022737"/>
    </source>
</evidence>